<gene>
    <name evidence="1" type="ORF">CLUP02_12205</name>
</gene>
<dbReference type="KEGG" id="clup:CLUP02_12205"/>
<dbReference type="EMBL" id="CP019478">
    <property type="protein sequence ID" value="UQC86703.1"/>
    <property type="molecule type" value="Genomic_DNA"/>
</dbReference>
<dbReference type="GeneID" id="73346179"/>
<dbReference type="AlphaFoldDB" id="A0A9Q8T0N9"/>
<evidence type="ECO:0000313" key="1">
    <source>
        <dbReference type="EMBL" id="UQC86703.1"/>
    </source>
</evidence>
<sequence length="109" mass="11966">MADNGLVTVSHWPSLRYAASSQACKSSLTHAFVNANRKVPESGQTSLVPIVLSAFCSTELLKTIPFVSIGMVSYSSALRNTYLPHIIHSSQFASLTDRTHKHHIVHFTN</sequence>
<organism evidence="1 2">
    <name type="scientific">Colletotrichum lupini</name>
    <dbReference type="NCBI Taxonomy" id="145971"/>
    <lineage>
        <taxon>Eukaryota</taxon>
        <taxon>Fungi</taxon>
        <taxon>Dikarya</taxon>
        <taxon>Ascomycota</taxon>
        <taxon>Pezizomycotina</taxon>
        <taxon>Sordariomycetes</taxon>
        <taxon>Hypocreomycetidae</taxon>
        <taxon>Glomerellales</taxon>
        <taxon>Glomerellaceae</taxon>
        <taxon>Colletotrichum</taxon>
        <taxon>Colletotrichum acutatum species complex</taxon>
    </lineage>
</organism>
<protein>
    <submittedName>
        <fullName evidence="1">Uncharacterized protein</fullName>
    </submittedName>
</protein>
<dbReference type="Proteomes" id="UP000830671">
    <property type="component" value="Chromosome 6"/>
</dbReference>
<reference evidence="1" key="1">
    <citation type="journal article" date="2021" name="Mol. Plant Microbe Interact.">
        <title>Complete Genome Sequence of the Plant-Pathogenic Fungus Colletotrichum lupini.</title>
        <authorList>
            <person name="Baroncelli R."/>
            <person name="Pensec F."/>
            <person name="Da Lio D."/>
            <person name="Boufleur T."/>
            <person name="Vicente I."/>
            <person name="Sarrocco S."/>
            <person name="Picot A."/>
            <person name="Baraldi E."/>
            <person name="Sukno S."/>
            <person name="Thon M."/>
            <person name="Le Floch G."/>
        </authorList>
    </citation>
    <scope>NUCLEOTIDE SEQUENCE</scope>
    <source>
        <strain evidence="1">IMI 504893</strain>
    </source>
</reference>
<dbReference type="RefSeq" id="XP_049148314.1">
    <property type="nucleotide sequence ID" value="XM_049291169.1"/>
</dbReference>
<proteinExistence type="predicted"/>
<name>A0A9Q8T0N9_9PEZI</name>
<accession>A0A9Q8T0N9</accession>
<evidence type="ECO:0000313" key="2">
    <source>
        <dbReference type="Proteomes" id="UP000830671"/>
    </source>
</evidence>
<keyword evidence="2" id="KW-1185">Reference proteome</keyword>